<dbReference type="EMBL" id="CP102453">
    <property type="protein sequence ID" value="UUX35289.1"/>
    <property type="molecule type" value="Genomic_DNA"/>
</dbReference>
<sequence length="1015" mass="114865">MIPITYQASQRPLLHVTAVSSQQAFTQADYGRLIAARPQAVITESVWRNDQLDVQFAILTRDSSVDRIQVSLKALSFNPQINTTATPDDKEAIPVDRVQEWFKIYMVKEVDAYAGFPGHGSPTRPLPIGNRRKAAEVLVESDTMQHLPAKHLQAVWLQAHIPEEVPAGQYQATLAVVAETQATQETQTITINFEVLDAVLADPRTFKNTFDIELWQNPYAVAEYYEVEPFSEEHFAILKPHMQKYQSIGGNAITTTIVEEAWNGQTYSKHETKFPSMVKWTKTTDNTYQFDYTDFDKWVSFNRNLGLGQKIVCYTMAPWTNQVVYYDQATQQQQAYTIDVNDDHYATIWTAFLEDFMAHTLQKGWKDAIQIGIDERGFDPKIFEVVEAVTDSEGKPFKVAGAMDSIVSKRHFNKHITDLSVGTIPIKESTDIFKDIIEERKQLNLKTSVYSCTGHSPGNFSLNAPAESYWTIIFAYAAGAQGFLRWAYDSWVEDPLRDTTHNAFEAGDTFLIFPSEKGTPNPQPQSSLRLEKLAQGVRDVNKLLQLAQSNPATEVAVGYLLEGVKRDYPSEGYYLTATSKQAIISDMETFRINIHALTKQALSEGNVIDPRQDASQWEEAPLAIPDYLLPDAYVSTIDKPTDPDHSYLGQPDMIALPDEQQLLVTYPIGHGAGPIVLQKSLDGGESWERQKTPASWAISYETPTLYRLDFTDGSCKLVLISGRPNWKGNTVGGWQMSVSDDLGESWTEFETYHPLYKGQDHWTIVPMASLVQVLDADQAPTDRWLGVYHDYNFVNYATYLTFDAATGQPQWSEPVPYLQDYRQLEAEYQICEVGLFRSPDQKTISALGRTQSHRHSSVVFHSHDEGVSWSEPQELPLELWGERHKAKYDPVSGRLLITFRQMIQLKHTDPAIIETDWLAGDWMLWVGTYQDILALTPGEYRITLIEDWTMSRRAGDTGYAGFVTQSDGTLILASYGHWDKTVSQAHVNDTLGDLCYIKQVKFKLADIERNFNKGE</sequence>
<dbReference type="InterPro" id="IPR053850">
    <property type="entry name" value="Glyco_hydro_123_N_2"/>
</dbReference>
<reference evidence="3 4" key="1">
    <citation type="submission" date="2022-08" db="EMBL/GenBank/DDBJ databases">
        <title>Aerococcaceae sp. nov isolated from spoiled eye mask.</title>
        <authorList>
            <person name="Zhou G."/>
            <person name="Xie X.-B."/>
            <person name="Shi Q.-S."/>
            <person name="Wang Y.-S."/>
            <person name="Wen X."/>
            <person name="Peng H."/>
            <person name="Yang X.-J."/>
            <person name="Tao H.-B."/>
            <person name="Huang X.-M."/>
        </authorList>
    </citation>
    <scope>NUCLEOTIDE SEQUENCE [LARGE SCALE GENOMIC DNA]</scope>
    <source>
        <strain evidence="4">DM20194951</strain>
    </source>
</reference>
<name>A0ABY5P959_9LACT</name>
<dbReference type="Gene3D" id="2.120.10.10">
    <property type="match status" value="1"/>
</dbReference>
<dbReference type="Pfam" id="PF13320">
    <property type="entry name" value="GH123_cat"/>
    <property type="match status" value="1"/>
</dbReference>
<evidence type="ECO:0000313" key="3">
    <source>
        <dbReference type="EMBL" id="UUX35289.1"/>
    </source>
</evidence>
<evidence type="ECO:0000313" key="4">
    <source>
        <dbReference type="Proteomes" id="UP001315967"/>
    </source>
</evidence>
<dbReference type="RefSeq" id="WP_313794778.1">
    <property type="nucleotide sequence ID" value="NZ_CP102453.1"/>
</dbReference>
<feature type="domain" description="Glycoside hydrolase 123 N-terminal" evidence="2">
    <location>
        <begin position="36"/>
        <end position="176"/>
    </location>
</feature>
<dbReference type="Pfam" id="PF22680">
    <property type="entry name" value="Glyco_hydro_123_N_2"/>
    <property type="match status" value="1"/>
</dbReference>
<dbReference type="Proteomes" id="UP001315967">
    <property type="component" value="Chromosome"/>
</dbReference>
<dbReference type="SUPFAM" id="SSF50939">
    <property type="entry name" value="Sialidases"/>
    <property type="match status" value="1"/>
</dbReference>
<protein>
    <submittedName>
        <fullName evidence="3">DUF4091 domain-containing protein</fullName>
    </submittedName>
</protein>
<dbReference type="InterPro" id="IPR036278">
    <property type="entry name" value="Sialidase_sf"/>
</dbReference>
<dbReference type="CDD" id="cd15482">
    <property type="entry name" value="Sialidase_non-viral"/>
    <property type="match status" value="1"/>
</dbReference>
<keyword evidence="4" id="KW-1185">Reference proteome</keyword>
<organism evidence="3 4">
    <name type="scientific">Fundicoccus culcitae</name>
    <dbReference type="NCBI Taxonomy" id="2969821"/>
    <lineage>
        <taxon>Bacteria</taxon>
        <taxon>Bacillati</taxon>
        <taxon>Bacillota</taxon>
        <taxon>Bacilli</taxon>
        <taxon>Lactobacillales</taxon>
        <taxon>Aerococcaceae</taxon>
        <taxon>Fundicoccus</taxon>
    </lineage>
</organism>
<evidence type="ECO:0000259" key="2">
    <source>
        <dbReference type="Pfam" id="PF22680"/>
    </source>
</evidence>
<accession>A0ABY5P959</accession>
<gene>
    <name evidence="3" type="ORF">NRE15_06500</name>
</gene>
<evidence type="ECO:0000259" key="1">
    <source>
        <dbReference type="Pfam" id="PF13320"/>
    </source>
</evidence>
<proteinExistence type="predicted"/>
<feature type="domain" description="Glycoside hydrolase 123 catalytic" evidence="1">
    <location>
        <begin position="215"/>
        <end position="543"/>
    </location>
</feature>
<dbReference type="InterPro" id="IPR025150">
    <property type="entry name" value="GH123_cat"/>
</dbReference>